<accession>A0ABY6LKR3</accession>
<name>A0ABY6LKR3_9ARAC</name>
<dbReference type="Proteomes" id="UP001235939">
    <property type="component" value="Chromosome 19"/>
</dbReference>
<protein>
    <recommendedName>
        <fullName evidence="2">Reverse transcriptase domain-containing protein</fullName>
    </recommendedName>
</protein>
<evidence type="ECO:0000259" key="2">
    <source>
        <dbReference type="PROSITE" id="PS50878"/>
    </source>
</evidence>
<dbReference type="InterPro" id="IPR043502">
    <property type="entry name" value="DNA/RNA_pol_sf"/>
</dbReference>
<dbReference type="InterPro" id="IPR035901">
    <property type="entry name" value="GIY-YIG_endonuc_sf"/>
</dbReference>
<sequence length="754" mass="86807">MTVLERSTPGGETHAGGKKEREVEERGYVVDFKQAAVSRDRTADYRRRRCRISSVLMNPTTQNPQARMERTIMKRLKDRSDIMVCNSDKGSQTVVMDISTYRSKMMDVLTDESTFVPIDEDAKLRTYQDFRKALLEQKRLSQINSEEFKLFTSRITTDAYIYGLPKIHKPNVPLRPIVACHRSPSAPLARYLSNFFSPLLKQYNHKFTVHNTPNFIEELWKISPGPNTIMCSYDVVSLFLSLPHSVIRESIVAFLTEIQTDASTIQTIVCLADICLNMSVFKFESQTYRQIRGSPMGSSFSTVAAELVMIMVDKSINEKHRTDIVLWRRYVDDIFCVCDQSSYETILASLNSYNEDMSFTIEIAQGGIRNTAQYRSTCFIPYSYKSAAIARILNRNGVNTYFSNTLSLATKLKQTIARSSVTIDSLNTHNAIYSISCEQCDAKYVGETGRMVKTRMVEHDRSYGKINIAWKPCNPISQYLNQHKNTQLTERAGLIYEVKCEKCDQRYVGQTSRTLKERMENHKYALKWDRIQNSALVEHRRDTGHNKFNLENPRTLDYEKNYYKRQFKEAFFIQKTYPSVYAVKESGLALLIKNLYYKDIAVNISNTLDLEAQDIKTKTSSIKKNYGTSKRLIGYLSKTQLLKQPQFQYLEVEKRPERLFMTVKMTPALIIFSMKKINMKELAYALENTDLNKTPGPDGIHGRMISNLGKIGKERLLNIFNNSWKTGKLPQDCKNATIIPIKKLDKSADDPKHY</sequence>
<dbReference type="PANTHER" id="PTHR21301">
    <property type="entry name" value="REVERSE TRANSCRIPTASE"/>
    <property type="match status" value="1"/>
</dbReference>
<reference evidence="3 4" key="1">
    <citation type="submission" date="2022-01" db="EMBL/GenBank/DDBJ databases">
        <title>A chromosomal length assembly of Cordylochernes scorpioides.</title>
        <authorList>
            <person name="Zeh D."/>
            <person name="Zeh J."/>
        </authorList>
    </citation>
    <scope>NUCLEOTIDE SEQUENCE [LARGE SCALE GENOMIC DNA]</scope>
    <source>
        <strain evidence="3">IN4F17</strain>
        <tissue evidence="3">Whole Body</tissue>
    </source>
</reference>
<feature type="region of interest" description="Disordered" evidence="1">
    <location>
        <begin position="1"/>
        <end position="23"/>
    </location>
</feature>
<proteinExistence type="predicted"/>
<feature type="domain" description="Reverse transcriptase" evidence="2">
    <location>
        <begin position="145"/>
        <end position="389"/>
    </location>
</feature>
<dbReference type="PROSITE" id="PS50878">
    <property type="entry name" value="RT_POL"/>
    <property type="match status" value="1"/>
</dbReference>
<evidence type="ECO:0000256" key="1">
    <source>
        <dbReference type="SAM" id="MobiDB-lite"/>
    </source>
</evidence>
<dbReference type="PANTHER" id="PTHR21301:SF10">
    <property type="entry name" value="REVERSE TRANSCRIPTASE DOMAIN-CONTAINING PROTEIN"/>
    <property type="match status" value="1"/>
</dbReference>
<gene>
    <name evidence="3" type="ORF">LAZ67_19002032</name>
</gene>
<organism evidence="3 4">
    <name type="scientific">Cordylochernes scorpioides</name>
    <dbReference type="NCBI Taxonomy" id="51811"/>
    <lineage>
        <taxon>Eukaryota</taxon>
        <taxon>Metazoa</taxon>
        <taxon>Ecdysozoa</taxon>
        <taxon>Arthropoda</taxon>
        <taxon>Chelicerata</taxon>
        <taxon>Arachnida</taxon>
        <taxon>Pseudoscorpiones</taxon>
        <taxon>Cheliferoidea</taxon>
        <taxon>Chernetidae</taxon>
        <taxon>Cordylochernes</taxon>
    </lineage>
</organism>
<dbReference type="InterPro" id="IPR000477">
    <property type="entry name" value="RT_dom"/>
</dbReference>
<evidence type="ECO:0000313" key="4">
    <source>
        <dbReference type="Proteomes" id="UP001235939"/>
    </source>
</evidence>
<dbReference type="Gene3D" id="3.40.1440.10">
    <property type="entry name" value="GIY-YIG endonuclease"/>
    <property type="match status" value="1"/>
</dbReference>
<dbReference type="CDD" id="cd10442">
    <property type="entry name" value="GIY-YIG_PLEs"/>
    <property type="match status" value="1"/>
</dbReference>
<evidence type="ECO:0000313" key="3">
    <source>
        <dbReference type="EMBL" id="UYV80866.1"/>
    </source>
</evidence>
<dbReference type="SUPFAM" id="SSF56672">
    <property type="entry name" value="DNA/RNA polymerases"/>
    <property type="match status" value="1"/>
</dbReference>
<keyword evidence="4" id="KW-1185">Reference proteome</keyword>
<dbReference type="EMBL" id="CP092881">
    <property type="protein sequence ID" value="UYV80866.1"/>
    <property type="molecule type" value="Genomic_DNA"/>
</dbReference>